<proteinExistence type="predicted"/>
<evidence type="ECO:0000313" key="1">
    <source>
        <dbReference type="EMBL" id="PVD25516.1"/>
    </source>
</evidence>
<protein>
    <submittedName>
        <fullName evidence="1">Uncharacterized protein</fullName>
    </submittedName>
</protein>
<keyword evidence="2" id="KW-1185">Reference proteome</keyword>
<accession>A0A2T7NWI6</accession>
<gene>
    <name evidence="1" type="ORF">C0Q70_13172</name>
</gene>
<sequence length="136" mass="15704">MFATWTLCLKDDEAPPQLEGPAEQISHQYPEQVSSGAKSETYPPLVHPAIWQDVSPVNPRAVTNGRHHPRLAILMDKFKWLTDTEEGLLQSINEQNFNSEWRERKQTGTGDTWADEKFIQPKQTSFLSRRMGNRHF</sequence>
<dbReference type="EMBL" id="PZQS01000008">
    <property type="protein sequence ID" value="PVD25516.1"/>
    <property type="molecule type" value="Genomic_DNA"/>
</dbReference>
<dbReference type="Proteomes" id="UP000245119">
    <property type="component" value="Linkage Group LG8"/>
</dbReference>
<evidence type="ECO:0000313" key="2">
    <source>
        <dbReference type="Proteomes" id="UP000245119"/>
    </source>
</evidence>
<reference evidence="1 2" key="1">
    <citation type="submission" date="2018-04" db="EMBL/GenBank/DDBJ databases">
        <title>The genome of golden apple snail Pomacea canaliculata provides insight into stress tolerance and invasive adaptation.</title>
        <authorList>
            <person name="Liu C."/>
            <person name="Liu B."/>
            <person name="Ren Y."/>
            <person name="Zhang Y."/>
            <person name="Wang H."/>
            <person name="Li S."/>
            <person name="Jiang F."/>
            <person name="Yin L."/>
            <person name="Zhang G."/>
            <person name="Qian W."/>
            <person name="Fan W."/>
        </authorList>
    </citation>
    <scope>NUCLEOTIDE SEQUENCE [LARGE SCALE GENOMIC DNA]</scope>
    <source>
        <strain evidence="1">SZHN2017</strain>
        <tissue evidence="1">Muscle</tissue>
    </source>
</reference>
<name>A0A2T7NWI6_POMCA</name>
<organism evidence="1 2">
    <name type="scientific">Pomacea canaliculata</name>
    <name type="common">Golden apple snail</name>
    <dbReference type="NCBI Taxonomy" id="400727"/>
    <lineage>
        <taxon>Eukaryota</taxon>
        <taxon>Metazoa</taxon>
        <taxon>Spiralia</taxon>
        <taxon>Lophotrochozoa</taxon>
        <taxon>Mollusca</taxon>
        <taxon>Gastropoda</taxon>
        <taxon>Caenogastropoda</taxon>
        <taxon>Architaenioglossa</taxon>
        <taxon>Ampullarioidea</taxon>
        <taxon>Ampullariidae</taxon>
        <taxon>Pomacea</taxon>
    </lineage>
</organism>
<dbReference type="AlphaFoldDB" id="A0A2T7NWI6"/>
<comment type="caution">
    <text evidence="1">The sequence shown here is derived from an EMBL/GenBank/DDBJ whole genome shotgun (WGS) entry which is preliminary data.</text>
</comment>